<comment type="caution">
    <text evidence="2">The sequence shown here is derived from an EMBL/GenBank/DDBJ whole genome shotgun (WGS) entry which is preliminary data.</text>
</comment>
<keyword evidence="1" id="KW-0472">Membrane</keyword>
<dbReference type="RefSeq" id="WP_190522478.1">
    <property type="nucleotide sequence ID" value="NZ_JAMPKX010000023.1"/>
</dbReference>
<evidence type="ECO:0000313" key="2">
    <source>
        <dbReference type="EMBL" id="MEP0950224.1"/>
    </source>
</evidence>
<keyword evidence="3" id="KW-1185">Reference proteome</keyword>
<name>A0ABV0KC76_9CYAN</name>
<protein>
    <recommendedName>
        <fullName evidence="4">TIGR02588 family protein</fullName>
    </recommendedName>
</protein>
<proteinExistence type="predicted"/>
<evidence type="ECO:0000313" key="3">
    <source>
        <dbReference type="Proteomes" id="UP001482513"/>
    </source>
</evidence>
<evidence type="ECO:0008006" key="4">
    <source>
        <dbReference type="Google" id="ProtNLM"/>
    </source>
</evidence>
<evidence type="ECO:0000256" key="1">
    <source>
        <dbReference type="SAM" id="Phobius"/>
    </source>
</evidence>
<keyword evidence="1" id="KW-0812">Transmembrane</keyword>
<dbReference type="EMBL" id="JAMPKX010000023">
    <property type="protein sequence ID" value="MEP0950224.1"/>
    <property type="molecule type" value="Genomic_DNA"/>
</dbReference>
<sequence>MSEKPTRNRAEWFSLGISLTLLSAVVATVASLWLQPSTKPAEFTVEPGEVRPAQDHYYLPITITNEGDATAAEVTVEGTLETTSPEEVANTTFDFIPARSQAEGVLVFSEEPSAASVRVISYQKP</sequence>
<keyword evidence="1" id="KW-1133">Transmembrane helix</keyword>
<dbReference type="Proteomes" id="UP001482513">
    <property type="component" value="Unassembled WGS sequence"/>
</dbReference>
<reference evidence="2 3" key="1">
    <citation type="submission" date="2022-04" db="EMBL/GenBank/DDBJ databases">
        <title>Positive selection, recombination, and allopatry shape intraspecific diversity of widespread and dominant cyanobacteria.</title>
        <authorList>
            <person name="Wei J."/>
            <person name="Shu W."/>
            <person name="Hu C."/>
        </authorList>
    </citation>
    <scope>NUCLEOTIDE SEQUENCE [LARGE SCALE GENOMIC DNA]</scope>
    <source>
        <strain evidence="2 3">DQ-A4</strain>
    </source>
</reference>
<feature type="transmembrane region" description="Helical" evidence="1">
    <location>
        <begin position="12"/>
        <end position="34"/>
    </location>
</feature>
<gene>
    <name evidence="2" type="ORF">NC992_25375</name>
</gene>
<organism evidence="2 3">
    <name type="scientific">Leptolyngbya subtilissima DQ-A4</name>
    <dbReference type="NCBI Taxonomy" id="2933933"/>
    <lineage>
        <taxon>Bacteria</taxon>
        <taxon>Bacillati</taxon>
        <taxon>Cyanobacteriota</taxon>
        <taxon>Cyanophyceae</taxon>
        <taxon>Leptolyngbyales</taxon>
        <taxon>Leptolyngbyaceae</taxon>
        <taxon>Leptolyngbya group</taxon>
        <taxon>Leptolyngbya</taxon>
    </lineage>
</organism>
<accession>A0ABV0KC76</accession>